<evidence type="ECO:0000313" key="2">
    <source>
        <dbReference type="Proteomes" id="UP001205603"/>
    </source>
</evidence>
<gene>
    <name evidence="1" type="ORF">NMU02_11135</name>
</gene>
<dbReference type="PANTHER" id="PTHR21015">
    <property type="entry name" value="UDP-N-ACETYLGLUCOSAMINE--N-ACETYLMURAMYL-(PENTAPEPTIDE) PYROPHOSPHORYL-UNDECAPRENOL N-ACETYLGLUCOSAMINE TRANSFERASE 1"/>
    <property type="match status" value="1"/>
</dbReference>
<dbReference type="RefSeq" id="WP_255027982.1">
    <property type="nucleotide sequence ID" value="NZ_JANDHW010000012.1"/>
</dbReference>
<comment type="caution">
    <text evidence="1">The sequence shown here is derived from an EMBL/GenBank/DDBJ whole genome shotgun (WGS) entry which is preliminary data.</text>
</comment>
<dbReference type="SUPFAM" id="SSF53756">
    <property type="entry name" value="UDP-Glycosyltransferase/glycogen phosphorylase"/>
    <property type="match status" value="1"/>
</dbReference>
<evidence type="ECO:0000313" key="1">
    <source>
        <dbReference type="EMBL" id="MCP9612645.1"/>
    </source>
</evidence>
<reference evidence="1 2" key="1">
    <citation type="submission" date="2022-07" db="EMBL/GenBank/DDBJ databases">
        <title>Fecal culturing of patients with breast cancer.</title>
        <authorList>
            <person name="Teng N.M.Y."/>
            <person name="Kiu R."/>
            <person name="Evans R."/>
            <person name="Baker D.J."/>
            <person name="Zenner C."/>
            <person name="Robinson S.D."/>
            <person name="Hall L.J."/>
        </authorList>
    </citation>
    <scope>NUCLEOTIDE SEQUENCE [LARGE SCALE GENOMIC DNA]</scope>
    <source>
        <strain evidence="1 2">LH1063</strain>
    </source>
</reference>
<protein>
    <submittedName>
        <fullName evidence="1">Glycosyltransferase</fullName>
    </submittedName>
</protein>
<dbReference type="PANTHER" id="PTHR21015:SF22">
    <property type="entry name" value="GLYCOSYLTRANSFERASE"/>
    <property type="match status" value="1"/>
</dbReference>
<sequence>MKFLFIIQGEGRGHFTQALVMKEMIGRHGDEVVACLVGKSPSRQLPDYFLTKMNVPLLPFDSPNFLPTAQNKRPDLLKSTLSNLIHFPGFVSNMMFIRKKIKEYKPDIVINFYELLAGLTYLLFSPSVPMVCIGHQYMFLHHKFRFPQKSAIALFSLRFFTRLTSFGSVRKLALSFYPMADDIRRSISVVPPLLRSDVLNRQPVAGEYIHGYVLNSGYIEDIKKWQQKHPEEKLEFFWDKKDAEETVNITPNLTLHRINDKKFLYYMAGCKAYSTTAGFESVCEAVYMQKPVLMVPAHIEQECNAWDAMKIGAGVISNDFDLDKLLAIIPEYTPNTAFRRWVSHAESLIYAEFREVYENSNCTCEAKTSYPL</sequence>
<dbReference type="Proteomes" id="UP001205603">
    <property type="component" value="Unassembled WGS sequence"/>
</dbReference>
<keyword evidence="2" id="KW-1185">Reference proteome</keyword>
<dbReference type="EMBL" id="JANDHW010000012">
    <property type="protein sequence ID" value="MCP9612645.1"/>
    <property type="molecule type" value="Genomic_DNA"/>
</dbReference>
<accession>A0ABT1MJ45</accession>
<dbReference type="Pfam" id="PF13528">
    <property type="entry name" value="Glyco_trans_1_3"/>
    <property type="match status" value="1"/>
</dbReference>
<proteinExistence type="predicted"/>
<name>A0ABT1MJ45_9BACT</name>
<dbReference type="Gene3D" id="3.40.50.2000">
    <property type="entry name" value="Glycogen Phosphorylase B"/>
    <property type="match status" value="1"/>
</dbReference>
<organism evidence="1 2">
    <name type="scientific">Coprobacter tertius</name>
    <dbReference type="NCBI Taxonomy" id="2944915"/>
    <lineage>
        <taxon>Bacteria</taxon>
        <taxon>Pseudomonadati</taxon>
        <taxon>Bacteroidota</taxon>
        <taxon>Bacteroidia</taxon>
        <taxon>Bacteroidales</taxon>
        <taxon>Barnesiellaceae</taxon>
        <taxon>Coprobacter</taxon>
    </lineage>
</organism>